<dbReference type="InterPro" id="IPR020056">
    <property type="entry name" value="Rbsml_bL25/Gln-tRNA_synth_N"/>
</dbReference>
<feature type="compositionally biased region" description="Acidic residues" evidence="6">
    <location>
        <begin position="201"/>
        <end position="215"/>
    </location>
</feature>
<keyword evidence="2 5" id="KW-0694">RNA-binding</keyword>
<feature type="compositionally biased region" description="Basic and acidic residues" evidence="6">
    <location>
        <begin position="224"/>
        <end position="242"/>
    </location>
</feature>
<evidence type="ECO:0000259" key="7">
    <source>
        <dbReference type="Pfam" id="PF01386"/>
    </source>
</evidence>
<comment type="similarity">
    <text evidence="5">Belongs to the bacterial ribosomal protein bL25 family. CTC subfamily.</text>
</comment>
<dbReference type="InterPro" id="IPR029751">
    <property type="entry name" value="Ribosomal_L25_dom"/>
</dbReference>
<dbReference type="Gene3D" id="2.40.240.10">
    <property type="entry name" value="Ribosomal Protein L25, Chain P"/>
    <property type="match status" value="1"/>
</dbReference>
<comment type="subunit">
    <text evidence="5">Part of the 50S ribosomal subunit; part of the 5S rRNA/L5/L18/L25 subcomplex. Contacts the 5S rRNA. Binds to the 5S rRNA independently of L5 and L18.</text>
</comment>
<evidence type="ECO:0000313" key="9">
    <source>
        <dbReference type="EMBL" id="KKQ69625.1"/>
    </source>
</evidence>
<dbReference type="AlphaFoldDB" id="A0A0G0K2F7"/>
<evidence type="ECO:0000256" key="5">
    <source>
        <dbReference type="HAMAP-Rule" id="MF_01334"/>
    </source>
</evidence>
<evidence type="ECO:0000313" key="10">
    <source>
        <dbReference type="Proteomes" id="UP000034406"/>
    </source>
</evidence>
<name>A0A0G0K2F7_9BACT</name>
<accession>A0A0G0K2F7</accession>
<dbReference type="InterPro" id="IPR037121">
    <property type="entry name" value="Ribosomal_bL25_C"/>
</dbReference>
<evidence type="ECO:0000259" key="8">
    <source>
        <dbReference type="Pfam" id="PF14693"/>
    </source>
</evidence>
<organism evidence="9 10">
    <name type="scientific">Candidatus Shapirobacteria bacterium GW2011_GWE2_38_30</name>
    <dbReference type="NCBI Taxonomy" id="1618490"/>
    <lineage>
        <taxon>Bacteria</taxon>
        <taxon>Candidatus Shapironibacteriota</taxon>
    </lineage>
</organism>
<dbReference type="Pfam" id="PF01386">
    <property type="entry name" value="Ribosomal_L25p"/>
    <property type="match status" value="1"/>
</dbReference>
<dbReference type="GO" id="GO:0022625">
    <property type="term" value="C:cytosolic large ribosomal subunit"/>
    <property type="evidence" value="ECO:0007669"/>
    <property type="project" value="TreeGrafter"/>
</dbReference>
<dbReference type="GO" id="GO:0008097">
    <property type="term" value="F:5S rRNA binding"/>
    <property type="evidence" value="ECO:0007669"/>
    <property type="project" value="InterPro"/>
</dbReference>
<dbReference type="GO" id="GO:0003735">
    <property type="term" value="F:structural constituent of ribosome"/>
    <property type="evidence" value="ECO:0007669"/>
    <property type="project" value="InterPro"/>
</dbReference>
<dbReference type="InterPro" id="IPR020930">
    <property type="entry name" value="Ribosomal_uL5_bac-type"/>
</dbReference>
<reference evidence="9 10" key="1">
    <citation type="journal article" date="2015" name="Nature">
        <title>rRNA introns, odd ribosomes, and small enigmatic genomes across a large radiation of phyla.</title>
        <authorList>
            <person name="Brown C.T."/>
            <person name="Hug L.A."/>
            <person name="Thomas B.C."/>
            <person name="Sharon I."/>
            <person name="Castelle C.J."/>
            <person name="Singh A."/>
            <person name="Wilkins M.J."/>
            <person name="Williams K.H."/>
            <person name="Banfield J.F."/>
        </authorList>
    </citation>
    <scope>NUCLEOTIDE SEQUENCE [LARGE SCALE GENOMIC DNA]</scope>
</reference>
<dbReference type="STRING" id="1618490.US90_C0014G0017"/>
<keyword evidence="1 5" id="KW-0699">rRNA-binding</keyword>
<evidence type="ECO:0000256" key="3">
    <source>
        <dbReference type="ARBA" id="ARBA00022980"/>
    </source>
</evidence>
<dbReference type="PANTHER" id="PTHR33284:SF1">
    <property type="entry name" value="RIBOSOMAL PROTEIN L25_GLN-TRNA SYNTHETASE, ANTI-CODON-BINDING DOMAIN-CONTAINING PROTEIN"/>
    <property type="match status" value="1"/>
</dbReference>
<feature type="domain" description="Large ribosomal subunit protein bL25 L25" evidence="7">
    <location>
        <begin position="24"/>
        <end position="108"/>
    </location>
</feature>
<feature type="region of interest" description="Disordered" evidence="6">
    <location>
        <begin position="1"/>
        <end position="23"/>
    </location>
</feature>
<dbReference type="InterPro" id="IPR020057">
    <property type="entry name" value="Ribosomal_bL25_b-dom"/>
</dbReference>
<protein>
    <recommendedName>
        <fullName evidence="5">Large ribosomal subunit protein bL25</fullName>
    </recommendedName>
    <alternativeName>
        <fullName evidence="5">General stress protein CTC</fullName>
    </alternativeName>
</protein>
<keyword evidence="4 5" id="KW-0687">Ribonucleoprotein</keyword>
<dbReference type="SUPFAM" id="SSF50715">
    <property type="entry name" value="Ribosomal protein L25-like"/>
    <property type="match status" value="1"/>
</dbReference>
<dbReference type="Pfam" id="PF14693">
    <property type="entry name" value="Ribosomal_TL5_C"/>
    <property type="match status" value="1"/>
</dbReference>
<sequence length="242" mass="26722">MKEVGYNRRLSSKKEKMAKANPQIKAEPRTILGRKVKNLRKQGILPATIYGYELDPISIQINTKEIEKVFDEVGESGLVEILVEDKVLPVLLRNPQYGAVSDDLMHIDCYKVNLKEKITATVPVELIGESPAVKAGNILVQISNEVEVEALPADLPDNFEIDISILEDLEQVITVADIKIGTDKVEMVTPGDQVIVKLEEPKEEEEPLPTEEEVAPGDVPATEQKGETEEGGEAKAEEEKAE</sequence>
<evidence type="ECO:0000256" key="1">
    <source>
        <dbReference type="ARBA" id="ARBA00022730"/>
    </source>
</evidence>
<dbReference type="CDD" id="cd00495">
    <property type="entry name" value="Ribosomal_L25_TL5_CTC"/>
    <property type="match status" value="1"/>
</dbReference>
<dbReference type="InterPro" id="IPR011035">
    <property type="entry name" value="Ribosomal_bL25/Gln-tRNA_synth"/>
</dbReference>
<comment type="caution">
    <text evidence="9">The sequence shown here is derived from an EMBL/GenBank/DDBJ whole genome shotgun (WGS) entry which is preliminary data.</text>
</comment>
<proteinExistence type="inferred from homology"/>
<dbReference type="Proteomes" id="UP000034406">
    <property type="component" value="Unassembled WGS sequence"/>
</dbReference>
<comment type="function">
    <text evidence="5">This is one of the proteins that binds to the 5S RNA in the ribosome where it forms part of the central protuberance.</text>
</comment>
<dbReference type="InterPro" id="IPR001021">
    <property type="entry name" value="Ribosomal_bL25_long"/>
</dbReference>
<dbReference type="PANTHER" id="PTHR33284">
    <property type="entry name" value="RIBOSOMAL PROTEIN L25/GLN-TRNA SYNTHETASE, ANTI-CODON-BINDING DOMAIN-CONTAINING PROTEIN"/>
    <property type="match status" value="1"/>
</dbReference>
<evidence type="ECO:0000256" key="6">
    <source>
        <dbReference type="SAM" id="MobiDB-lite"/>
    </source>
</evidence>
<evidence type="ECO:0000256" key="2">
    <source>
        <dbReference type="ARBA" id="ARBA00022884"/>
    </source>
</evidence>
<keyword evidence="3 5" id="KW-0689">Ribosomal protein</keyword>
<dbReference type="Gene3D" id="2.170.120.20">
    <property type="entry name" value="Ribosomal protein L25, beta domain"/>
    <property type="match status" value="1"/>
</dbReference>
<feature type="domain" description="Large ribosomal subunit protein bL25 beta" evidence="8">
    <location>
        <begin position="117"/>
        <end position="202"/>
    </location>
</feature>
<dbReference type="NCBIfam" id="TIGR00731">
    <property type="entry name" value="bL25_bact_ctc"/>
    <property type="match status" value="1"/>
</dbReference>
<evidence type="ECO:0000256" key="4">
    <source>
        <dbReference type="ARBA" id="ARBA00023274"/>
    </source>
</evidence>
<feature type="region of interest" description="Disordered" evidence="6">
    <location>
        <begin position="197"/>
        <end position="242"/>
    </location>
</feature>
<gene>
    <name evidence="5" type="primary">rplY</name>
    <name evidence="5" type="synonym">ctc</name>
    <name evidence="9" type="ORF">US90_C0014G0017</name>
</gene>
<dbReference type="GO" id="GO:0006412">
    <property type="term" value="P:translation"/>
    <property type="evidence" value="ECO:0007669"/>
    <property type="project" value="UniProtKB-UniRule"/>
</dbReference>
<feature type="compositionally biased region" description="Basic and acidic residues" evidence="6">
    <location>
        <begin position="1"/>
        <end position="18"/>
    </location>
</feature>
<dbReference type="HAMAP" id="MF_01334">
    <property type="entry name" value="Ribosomal_bL25_CTC"/>
    <property type="match status" value="1"/>
</dbReference>
<dbReference type="EMBL" id="LBUT01000014">
    <property type="protein sequence ID" value="KKQ69625.1"/>
    <property type="molecule type" value="Genomic_DNA"/>
</dbReference>